<dbReference type="STRING" id="461836.A0A0L0DUA7"/>
<feature type="region of interest" description="Disordered" evidence="1">
    <location>
        <begin position="387"/>
        <end position="429"/>
    </location>
</feature>
<feature type="region of interest" description="Disordered" evidence="1">
    <location>
        <begin position="503"/>
        <end position="526"/>
    </location>
</feature>
<feature type="compositionally biased region" description="Basic residues" evidence="1">
    <location>
        <begin position="1"/>
        <end position="15"/>
    </location>
</feature>
<feature type="compositionally biased region" description="Low complexity" evidence="1">
    <location>
        <begin position="16"/>
        <end position="39"/>
    </location>
</feature>
<dbReference type="OrthoDB" id="10260794at2759"/>
<sequence length="526" mass="56346">MPRNRRGRQRKKRTGKATTATATTATATTEATVTATPAAGPRYAVPQAVVKSLRKELVGGVVPKELKEAHQEVVERMRDMADNAADDDAGDDGDGKADGSGWADDGGAGAVAMEVEGGKSWSRPGETRRQRKVRLQQEAVAKLKVAVARPELVDSADVYARDPHLLLHLKGYHNSVPVPVHWNATRKYLAGKRAADKIPYVLPPYIEATGVAQMRQAFVDSQESKSLRQLGRDRMRGKIGRMDMDYQVLHDAFFVHQTKPKLTGHGELYYENKELEVDHSAAKPGVYSQELMLALGMQPGGPPPWLINMQRYGPPPSYPGLKVPGVNAPLPPGGSYGYEPGQWGKPPVDIFGRPLYGNVFAPPEPEGPAPGAAIKGAARAWGELLDDEFDDDDDDDDESSSEYESYDDDDDDDAVNDDSGAGPAGGNVAHMDVVSAPAMDEPAPAVHERPLYTVLEQRSATVGAGSLMGSAHTYAIPVTDEAQLADPQFLAKHAAAAEAAGAMPAASSKVAGKSKVRVPDASNFKF</sequence>
<dbReference type="InterPro" id="IPR052584">
    <property type="entry name" value="U2_snRNP_Complex_Component"/>
</dbReference>
<evidence type="ECO:0000256" key="1">
    <source>
        <dbReference type="SAM" id="MobiDB-lite"/>
    </source>
</evidence>
<accession>A0A0L0DUA7</accession>
<evidence type="ECO:0000259" key="2">
    <source>
        <dbReference type="SMART" id="SM00581"/>
    </source>
</evidence>
<dbReference type="GO" id="GO:0005634">
    <property type="term" value="C:nucleus"/>
    <property type="evidence" value="ECO:0007669"/>
    <property type="project" value="InterPro"/>
</dbReference>
<feature type="region of interest" description="Disordered" evidence="1">
    <location>
        <begin position="83"/>
        <end position="108"/>
    </location>
</feature>
<dbReference type="AlphaFoldDB" id="A0A0L0DUA7"/>
<dbReference type="GeneID" id="25569246"/>
<evidence type="ECO:0000313" key="4">
    <source>
        <dbReference type="Proteomes" id="UP000054408"/>
    </source>
</evidence>
<dbReference type="SMART" id="SM00581">
    <property type="entry name" value="PSP"/>
    <property type="match status" value="1"/>
</dbReference>
<dbReference type="InterPro" id="IPR006568">
    <property type="entry name" value="PSP_pro-rich"/>
</dbReference>
<name>A0A0L0DUA7_THETB</name>
<feature type="region of interest" description="Disordered" evidence="1">
    <location>
        <begin position="1"/>
        <end position="41"/>
    </location>
</feature>
<dbReference type="EMBL" id="GL349504">
    <property type="protein sequence ID" value="KNC55782.1"/>
    <property type="molecule type" value="Genomic_DNA"/>
</dbReference>
<feature type="compositionally biased region" description="Acidic residues" evidence="1">
    <location>
        <begin position="387"/>
        <end position="416"/>
    </location>
</feature>
<dbReference type="Proteomes" id="UP000054408">
    <property type="component" value="Unassembled WGS sequence"/>
</dbReference>
<keyword evidence="4" id="KW-1185">Reference proteome</keyword>
<reference evidence="3 4" key="1">
    <citation type="submission" date="2010-05" db="EMBL/GenBank/DDBJ databases">
        <title>The Genome Sequence of Thecamonas trahens ATCC 50062.</title>
        <authorList>
            <consortium name="The Broad Institute Genome Sequencing Platform"/>
            <person name="Russ C."/>
            <person name="Cuomo C."/>
            <person name="Shea T."/>
            <person name="Young S.K."/>
            <person name="Zeng Q."/>
            <person name="Koehrsen M."/>
            <person name="Haas B."/>
            <person name="Borodovsky M."/>
            <person name="Guigo R."/>
            <person name="Alvarado L."/>
            <person name="Berlin A."/>
            <person name="Bochicchio J."/>
            <person name="Borenstein D."/>
            <person name="Chapman S."/>
            <person name="Chen Z."/>
            <person name="Freedman E."/>
            <person name="Gellesch M."/>
            <person name="Goldberg J."/>
            <person name="Griggs A."/>
            <person name="Gujja S."/>
            <person name="Heilman E."/>
            <person name="Heiman D."/>
            <person name="Hepburn T."/>
            <person name="Howarth C."/>
            <person name="Jen D."/>
            <person name="Larson L."/>
            <person name="Mehta T."/>
            <person name="Park D."/>
            <person name="Pearson M."/>
            <person name="Roberts A."/>
            <person name="Saif S."/>
            <person name="Shenoy N."/>
            <person name="Sisk P."/>
            <person name="Stolte C."/>
            <person name="Sykes S."/>
            <person name="Thomson T."/>
            <person name="Walk T."/>
            <person name="White J."/>
            <person name="Yandava C."/>
            <person name="Burger G."/>
            <person name="Gray M.W."/>
            <person name="Holland P.W.H."/>
            <person name="King N."/>
            <person name="Lang F.B.F."/>
            <person name="Roger A.J."/>
            <person name="Ruiz-Trillo I."/>
            <person name="Lander E."/>
            <person name="Nusbaum C."/>
        </authorList>
    </citation>
    <scope>NUCLEOTIDE SEQUENCE [LARGE SCALE GENOMIC DNA]</scope>
    <source>
        <strain evidence="3 4">ATCC 50062</strain>
    </source>
</reference>
<dbReference type="PANTHER" id="PTHR12785:SF6">
    <property type="entry name" value="SPLICING FACTOR 3B SUBUNIT 2"/>
    <property type="match status" value="1"/>
</dbReference>
<dbReference type="RefSeq" id="XP_013752864.1">
    <property type="nucleotide sequence ID" value="XM_013897410.1"/>
</dbReference>
<dbReference type="InterPro" id="IPR007180">
    <property type="entry name" value="DUF382"/>
</dbReference>
<gene>
    <name evidence="3" type="ORF">AMSG_11215</name>
</gene>
<dbReference type="Pfam" id="PF04046">
    <property type="entry name" value="PSP"/>
    <property type="match status" value="1"/>
</dbReference>
<evidence type="ECO:0000313" key="3">
    <source>
        <dbReference type="EMBL" id="KNC55782.1"/>
    </source>
</evidence>
<organism evidence="3 4">
    <name type="scientific">Thecamonas trahens ATCC 50062</name>
    <dbReference type="NCBI Taxonomy" id="461836"/>
    <lineage>
        <taxon>Eukaryota</taxon>
        <taxon>Apusozoa</taxon>
        <taxon>Apusomonadida</taxon>
        <taxon>Apusomonadidae</taxon>
        <taxon>Thecamonas</taxon>
    </lineage>
</organism>
<dbReference type="Pfam" id="PF04037">
    <property type="entry name" value="DUF382"/>
    <property type="match status" value="1"/>
</dbReference>
<protein>
    <submittedName>
        <fullName evidence="3">SF3B2 protein</fullName>
    </submittedName>
</protein>
<dbReference type="PANTHER" id="PTHR12785">
    <property type="entry name" value="SPLICING FACTOR 3B"/>
    <property type="match status" value="1"/>
</dbReference>
<dbReference type="eggNOG" id="KOG2330">
    <property type="taxonomic scope" value="Eukaryota"/>
</dbReference>
<feature type="domain" description="PSP proline-rich" evidence="2">
    <location>
        <begin position="279"/>
        <end position="332"/>
    </location>
</feature>
<proteinExistence type="predicted"/>